<sequence length="641" mass="71736">MRSQGKRLKFQMNLCASIDGIFNNLSVPCNKVKAKSASYMAADLVSVGDSWLNFAIKKRLIEPIAGAEDQDWFKYLSQKWKVYLRRNDAGEIDPRGKIWAAPYRWGTTVIASKKSKFRKHNLAPIEVTMASLKESINSMILSSTNGSLNFVVVLKCHHSDRQPPYLHFKLPLQLASASVVLFLGFRVRICSAGPAQLPLTPIVTQQDQLLTQGTEQEEDEKLKQEFENWKSKSKTQGKRLKFQMNLCASIDGIFNNLSVPFNKVKAKSASYMAADLVSVGDSWLSFAIKKRLIEPIAGTEDQDWFKYLSQKWKVYLRRNDAGEIDPRGKIWAAPYRWGTTVIASKKSKFRKHNLAPIEDWKDLWQPELAGKISMVNSPREVIGSVLKYRGASYNSNDIDSQVAGGKIAVQQNLALLANQVDPGNFNKVLVWRREIGLCNSGVFQVRLFDSTHHLKAFAIGDVWVAVGWISDVLPAVKRMSSVAVVVPKSGASCLPFFFDIHIAIRAASRLETKQIGGRIRGPSPLIHQWIEFCLQTARALPFKQEVIPGASPSALESTLVKLPEELLEGKPSLDTNLIAGVLPAEILARCEFLEPLSEATLSDYEWLVVNLQKPAPVLMKRVQHYLSSLIQSFLARATLKS</sequence>
<comment type="caution">
    <text evidence="1">The sequence shown here is derived from an EMBL/GenBank/DDBJ whole genome shotgun (WGS) entry which is preliminary data.</text>
</comment>
<gene>
    <name evidence="1" type="ORF">KPL71_015204</name>
</gene>
<name>A0ACB8KHA2_CITSI</name>
<organism evidence="1 2">
    <name type="scientific">Citrus sinensis</name>
    <name type="common">Sweet orange</name>
    <name type="synonym">Citrus aurantium var. sinensis</name>
    <dbReference type="NCBI Taxonomy" id="2711"/>
    <lineage>
        <taxon>Eukaryota</taxon>
        <taxon>Viridiplantae</taxon>
        <taxon>Streptophyta</taxon>
        <taxon>Embryophyta</taxon>
        <taxon>Tracheophyta</taxon>
        <taxon>Spermatophyta</taxon>
        <taxon>Magnoliopsida</taxon>
        <taxon>eudicotyledons</taxon>
        <taxon>Gunneridae</taxon>
        <taxon>Pentapetalae</taxon>
        <taxon>rosids</taxon>
        <taxon>malvids</taxon>
        <taxon>Sapindales</taxon>
        <taxon>Rutaceae</taxon>
        <taxon>Aurantioideae</taxon>
        <taxon>Citrus</taxon>
    </lineage>
</organism>
<keyword evidence="2" id="KW-1185">Reference proteome</keyword>
<accession>A0ACB8KHA2</accession>
<dbReference type="EMBL" id="CM039174">
    <property type="protein sequence ID" value="KAH9753792.1"/>
    <property type="molecule type" value="Genomic_DNA"/>
</dbReference>
<proteinExistence type="predicted"/>
<reference evidence="2" key="1">
    <citation type="journal article" date="2023" name="Hortic. Res.">
        <title>A chromosome-level phased genome enabling allele-level studies in sweet orange: a case study on citrus Huanglongbing tolerance.</title>
        <authorList>
            <person name="Wu B."/>
            <person name="Yu Q."/>
            <person name="Deng Z."/>
            <person name="Duan Y."/>
            <person name="Luo F."/>
            <person name="Gmitter F. Jr."/>
        </authorList>
    </citation>
    <scope>NUCLEOTIDE SEQUENCE [LARGE SCALE GENOMIC DNA]</scope>
    <source>
        <strain evidence="2">cv. Valencia</strain>
    </source>
</reference>
<dbReference type="Proteomes" id="UP000829398">
    <property type="component" value="Chromosome 5"/>
</dbReference>
<evidence type="ECO:0000313" key="2">
    <source>
        <dbReference type="Proteomes" id="UP000829398"/>
    </source>
</evidence>
<evidence type="ECO:0000313" key="1">
    <source>
        <dbReference type="EMBL" id="KAH9753792.1"/>
    </source>
</evidence>
<protein>
    <submittedName>
        <fullName evidence="1">Spermidine/putrescine-binding periplasmic protein</fullName>
    </submittedName>
</protein>